<dbReference type="PRINTS" id="PR00237">
    <property type="entry name" value="GPCRRHODOPSN"/>
</dbReference>
<feature type="transmembrane region" description="Helical" evidence="15">
    <location>
        <begin position="100"/>
        <end position="122"/>
    </location>
</feature>
<evidence type="ECO:0000256" key="2">
    <source>
        <dbReference type="ARBA" id="ARBA00022475"/>
    </source>
</evidence>
<feature type="region of interest" description="Disordered" evidence="14">
    <location>
        <begin position="234"/>
        <end position="254"/>
    </location>
</feature>
<evidence type="ECO:0000256" key="6">
    <source>
        <dbReference type="ARBA" id="ARBA00023136"/>
    </source>
</evidence>
<dbReference type="GO" id="GO:0007268">
    <property type="term" value="P:chemical synaptic transmission"/>
    <property type="evidence" value="ECO:0007669"/>
    <property type="project" value="TreeGrafter"/>
</dbReference>
<dbReference type="AlphaFoldDB" id="L5LPH8"/>
<comment type="similarity">
    <text evidence="13">Belongs to the G-protein coupled receptor 1 family.</text>
</comment>
<dbReference type="GO" id="GO:0023056">
    <property type="term" value="P:positive regulation of signaling"/>
    <property type="evidence" value="ECO:0007669"/>
    <property type="project" value="UniProtKB-ARBA"/>
</dbReference>
<dbReference type="PROSITE" id="PS00237">
    <property type="entry name" value="G_PROTEIN_RECEP_F1_1"/>
    <property type="match status" value="1"/>
</dbReference>
<dbReference type="CDD" id="cd15054">
    <property type="entry name" value="7tmA_5-HT6"/>
    <property type="match status" value="1"/>
</dbReference>
<feature type="transmembrane region" description="Helical" evidence="15">
    <location>
        <begin position="143"/>
        <end position="166"/>
    </location>
</feature>
<dbReference type="GO" id="GO:0004993">
    <property type="term" value="F:G protein-coupled serotonin receptor activity"/>
    <property type="evidence" value="ECO:0007669"/>
    <property type="project" value="InterPro"/>
</dbReference>
<evidence type="ECO:0000256" key="7">
    <source>
        <dbReference type="ARBA" id="ARBA00023157"/>
    </source>
</evidence>
<feature type="domain" description="G-protein coupled receptors family 1 profile" evidence="16">
    <location>
        <begin position="43"/>
        <end position="363"/>
    </location>
</feature>
<keyword evidence="9 13" id="KW-0807">Transducer</keyword>
<keyword evidence="4 15" id="KW-1133">Transmembrane helix</keyword>
<evidence type="ECO:0000256" key="12">
    <source>
        <dbReference type="ARBA" id="ARBA00080933"/>
    </source>
</evidence>
<dbReference type="GO" id="GO:0010647">
    <property type="term" value="P:positive regulation of cell communication"/>
    <property type="evidence" value="ECO:0007669"/>
    <property type="project" value="UniProtKB-ARBA"/>
</dbReference>
<dbReference type="eggNOG" id="KOG3656">
    <property type="taxonomic scope" value="Eukaryota"/>
</dbReference>
<evidence type="ECO:0000259" key="16">
    <source>
        <dbReference type="PROSITE" id="PS50262"/>
    </source>
</evidence>
<keyword evidence="7" id="KW-1015">Disulfide bond</keyword>
<accession>L5LPH8</accession>
<feature type="transmembrane region" description="Helical" evidence="15">
    <location>
        <begin position="186"/>
        <end position="209"/>
    </location>
</feature>
<keyword evidence="18" id="KW-1185">Reference proteome</keyword>
<evidence type="ECO:0000256" key="15">
    <source>
        <dbReference type="SAM" id="Phobius"/>
    </source>
</evidence>
<keyword evidence="6 15" id="KW-0472">Membrane</keyword>
<evidence type="ECO:0000313" key="17">
    <source>
        <dbReference type="EMBL" id="ELK27920.1"/>
    </source>
</evidence>
<evidence type="ECO:0000256" key="10">
    <source>
        <dbReference type="ARBA" id="ARBA00059774"/>
    </source>
</evidence>
<dbReference type="PANTHER" id="PTHR24247:SF236">
    <property type="entry name" value="5-HYDROXYTRYPTAMINE RECEPTOR 6"/>
    <property type="match status" value="1"/>
</dbReference>
<sequence>MIPEPGPAYNSTPSWGSGLVPGPGGSGWVAAAMCVVIALTAAANSLLIALICTQPALRNTSHFFLVSLFTSDLMVGLVVMPPAMLNALYGRWVLARGLCLLWAAFDVMCCSASILNLCLISLDRYLLILSPLRYKLRMTPARALALVLGAWTLAALASFLPLLLGWHELGRARAPAPGQCRLLASLPFVLVASGLTFFLPSGAICFTYCRILLAARKQALQVASLPTGVAGQALETSQVPRTPRPGTESADSRRLATKHSRKALKASLTLGILLGMFFVTWLPFFVANIAQPRHGREESGLLLMVCLAVSVPAVLGGVVYAPSLGPGVMHPSLQAVCDCVSPGLFDVLTWLGYCNSTMNPIIYPLFMRDFKRALGRLLPCPLWPQEHRASVASPSMRTSHSGARPGLSLQQVLPLPLPPDSDSDPDSGSGGSSGLQLTAQLLLPGEATRDTLPPARTSATVNFFHRDPVEPQLRLHLLGAPTN</sequence>
<dbReference type="PROSITE" id="PS50262">
    <property type="entry name" value="G_PROTEIN_RECEP_F1_2"/>
    <property type="match status" value="1"/>
</dbReference>
<dbReference type="GO" id="GO:0030425">
    <property type="term" value="C:dendrite"/>
    <property type="evidence" value="ECO:0007669"/>
    <property type="project" value="TreeGrafter"/>
</dbReference>
<dbReference type="Gene3D" id="1.20.1070.10">
    <property type="entry name" value="Rhodopsin 7-helix transmembrane proteins"/>
    <property type="match status" value="1"/>
</dbReference>
<evidence type="ECO:0000256" key="8">
    <source>
        <dbReference type="ARBA" id="ARBA00023170"/>
    </source>
</evidence>
<dbReference type="InterPro" id="IPR000276">
    <property type="entry name" value="GPCR_Rhodpsn"/>
</dbReference>
<feature type="transmembrane region" description="Helical" evidence="15">
    <location>
        <begin position="268"/>
        <end position="289"/>
    </location>
</feature>
<gene>
    <name evidence="17" type="ORF">MDA_GLEAN10024274</name>
</gene>
<dbReference type="FunFam" id="1.20.1070.10:FF:000148">
    <property type="entry name" value="5-hydroxytryptamine receptor 6"/>
    <property type="match status" value="1"/>
</dbReference>
<evidence type="ECO:0000256" key="5">
    <source>
        <dbReference type="ARBA" id="ARBA00023040"/>
    </source>
</evidence>
<feature type="transmembrane region" description="Helical" evidence="15">
    <location>
        <begin position="301"/>
        <end position="321"/>
    </location>
</feature>
<protein>
    <recommendedName>
        <fullName evidence="11">5-hydroxytryptamine receptor 6</fullName>
    </recommendedName>
    <alternativeName>
        <fullName evidence="12">Serotonin receptor 6</fullName>
    </alternativeName>
</protein>
<dbReference type="InterPro" id="IPR002232">
    <property type="entry name" value="5HT6_rcpt"/>
</dbReference>
<feature type="transmembrane region" description="Helical" evidence="15">
    <location>
        <begin position="28"/>
        <end position="51"/>
    </location>
</feature>
<dbReference type="GO" id="GO:0005886">
    <property type="term" value="C:plasma membrane"/>
    <property type="evidence" value="ECO:0007669"/>
    <property type="project" value="UniProtKB-SubCell"/>
</dbReference>
<evidence type="ECO:0000256" key="3">
    <source>
        <dbReference type="ARBA" id="ARBA00022692"/>
    </source>
</evidence>
<dbReference type="GO" id="GO:0045202">
    <property type="term" value="C:synapse"/>
    <property type="evidence" value="ECO:0007669"/>
    <property type="project" value="GOC"/>
</dbReference>
<comment type="subcellular location">
    <subcellularLocation>
        <location evidence="1">Cell membrane</location>
        <topology evidence="1">Multi-pass membrane protein</topology>
    </subcellularLocation>
</comment>
<reference evidence="18" key="1">
    <citation type="journal article" date="2013" name="Science">
        <title>Comparative analysis of bat genomes provides insight into the evolution of flight and immunity.</title>
        <authorList>
            <person name="Zhang G."/>
            <person name="Cowled C."/>
            <person name="Shi Z."/>
            <person name="Huang Z."/>
            <person name="Bishop-Lilly K.A."/>
            <person name="Fang X."/>
            <person name="Wynne J.W."/>
            <person name="Xiong Z."/>
            <person name="Baker M.L."/>
            <person name="Zhao W."/>
            <person name="Tachedjian M."/>
            <person name="Zhu Y."/>
            <person name="Zhou P."/>
            <person name="Jiang X."/>
            <person name="Ng J."/>
            <person name="Yang L."/>
            <person name="Wu L."/>
            <person name="Xiao J."/>
            <person name="Feng Y."/>
            <person name="Chen Y."/>
            <person name="Sun X."/>
            <person name="Zhang Y."/>
            <person name="Marsh G.A."/>
            <person name="Crameri G."/>
            <person name="Broder C.C."/>
            <person name="Frey K.G."/>
            <person name="Wang L.F."/>
            <person name="Wang J."/>
        </authorList>
    </citation>
    <scope>NUCLEOTIDE SEQUENCE [LARGE SCALE GENOMIC DNA]</scope>
</reference>
<dbReference type="Pfam" id="PF00001">
    <property type="entry name" value="7tm_1"/>
    <property type="match status" value="1"/>
</dbReference>
<evidence type="ECO:0000256" key="1">
    <source>
        <dbReference type="ARBA" id="ARBA00004651"/>
    </source>
</evidence>
<dbReference type="SUPFAM" id="SSF81321">
    <property type="entry name" value="Family A G protein-coupled receptor-like"/>
    <property type="match status" value="1"/>
</dbReference>
<dbReference type="Proteomes" id="UP000010556">
    <property type="component" value="Unassembled WGS sequence"/>
</dbReference>
<evidence type="ECO:0000256" key="11">
    <source>
        <dbReference type="ARBA" id="ARBA00068005"/>
    </source>
</evidence>
<feature type="transmembrane region" description="Helical" evidence="15">
    <location>
        <begin position="63"/>
        <end position="80"/>
    </location>
</feature>
<dbReference type="SMART" id="SM01381">
    <property type="entry name" value="7TM_GPCR_Srsx"/>
    <property type="match status" value="1"/>
</dbReference>
<keyword evidence="5 13" id="KW-0297">G-protein coupled receptor</keyword>
<keyword evidence="8 13" id="KW-0675">Receptor</keyword>
<organism evidence="17 18">
    <name type="scientific">Myotis davidii</name>
    <name type="common">David's myotis</name>
    <dbReference type="NCBI Taxonomy" id="225400"/>
    <lineage>
        <taxon>Eukaryota</taxon>
        <taxon>Metazoa</taxon>
        <taxon>Chordata</taxon>
        <taxon>Craniata</taxon>
        <taxon>Vertebrata</taxon>
        <taxon>Euteleostomi</taxon>
        <taxon>Mammalia</taxon>
        <taxon>Eutheria</taxon>
        <taxon>Laurasiatheria</taxon>
        <taxon>Chiroptera</taxon>
        <taxon>Yangochiroptera</taxon>
        <taxon>Vespertilionidae</taxon>
        <taxon>Myotis</taxon>
    </lineage>
</organism>
<keyword evidence="2" id="KW-1003">Cell membrane</keyword>
<feature type="region of interest" description="Disordered" evidence="14">
    <location>
        <begin position="410"/>
        <end position="435"/>
    </location>
</feature>
<dbReference type="GO" id="GO:0030594">
    <property type="term" value="F:neurotransmitter receptor activity"/>
    <property type="evidence" value="ECO:0007669"/>
    <property type="project" value="TreeGrafter"/>
</dbReference>
<dbReference type="EMBL" id="KB109639">
    <property type="protein sequence ID" value="ELK27920.1"/>
    <property type="molecule type" value="Genomic_DNA"/>
</dbReference>
<dbReference type="GO" id="GO:0007188">
    <property type="term" value="P:adenylate cyclase-modulating G protein-coupled receptor signaling pathway"/>
    <property type="evidence" value="ECO:0007669"/>
    <property type="project" value="TreeGrafter"/>
</dbReference>
<evidence type="ECO:0000313" key="18">
    <source>
        <dbReference type="Proteomes" id="UP000010556"/>
    </source>
</evidence>
<evidence type="ECO:0000256" key="13">
    <source>
        <dbReference type="RuleBase" id="RU000688"/>
    </source>
</evidence>
<proteinExistence type="inferred from homology"/>
<keyword evidence="3 13" id="KW-0812">Transmembrane</keyword>
<dbReference type="PANTHER" id="PTHR24247">
    <property type="entry name" value="5-HYDROXYTRYPTAMINE RECEPTOR"/>
    <property type="match status" value="1"/>
</dbReference>
<comment type="function">
    <text evidence="10">G-protein coupled receptor for 5-hydroxytryptamine (serotonin), a biogenic hormone that functions as a neurotransmitter, a hormone and a mitogen. Also has a high affinity for tricyclic psychotropic drugs. Ligand binding causes a conformation change that triggers signaling via guanine nucleotide-binding proteins (G proteins) and modulates the activity of downstream effectors. HTR6 is coupled to G(s) G alpha proteins and mediates activation of adenylate cyclase activity. Controls pyramidal neurons migration during corticogenesis, through the regulation of CDK5 activity. Is an activator of mTOR signaling.</text>
</comment>
<dbReference type="InterPro" id="IPR017452">
    <property type="entry name" value="GPCR_Rhodpsn_7TM"/>
</dbReference>
<dbReference type="GO" id="GO:0007187">
    <property type="term" value="P:G protein-coupled receptor signaling pathway, coupled to cyclic nucleotide second messenger"/>
    <property type="evidence" value="ECO:0007669"/>
    <property type="project" value="TreeGrafter"/>
</dbReference>
<name>L5LPH8_MYODS</name>
<dbReference type="PRINTS" id="PR01102">
    <property type="entry name" value="5HT6RECEPTR"/>
</dbReference>
<evidence type="ECO:0000256" key="4">
    <source>
        <dbReference type="ARBA" id="ARBA00022989"/>
    </source>
</evidence>
<evidence type="ECO:0000256" key="9">
    <source>
        <dbReference type="ARBA" id="ARBA00023224"/>
    </source>
</evidence>
<evidence type="ECO:0000256" key="14">
    <source>
        <dbReference type="SAM" id="MobiDB-lite"/>
    </source>
</evidence>